<evidence type="ECO:0000256" key="4">
    <source>
        <dbReference type="ARBA" id="ARBA00022989"/>
    </source>
</evidence>
<dbReference type="AlphaFoldDB" id="A0A061HJX7"/>
<dbReference type="EMBL" id="KE375001">
    <property type="protein sequence ID" value="EPQ66263.1"/>
    <property type="molecule type" value="Genomic_DNA"/>
</dbReference>
<protein>
    <submittedName>
        <fullName evidence="9">Bgt-3159</fullName>
    </submittedName>
</protein>
<feature type="transmembrane region" description="Helical" evidence="6">
    <location>
        <begin position="59"/>
        <end position="81"/>
    </location>
</feature>
<dbReference type="InterPro" id="IPR020846">
    <property type="entry name" value="MFS_dom"/>
</dbReference>
<dbReference type="PROSITE" id="PS50850">
    <property type="entry name" value="MFS"/>
    <property type="match status" value="1"/>
</dbReference>
<feature type="transmembrane region" description="Helical" evidence="6">
    <location>
        <begin position="366"/>
        <end position="385"/>
    </location>
</feature>
<dbReference type="SUPFAM" id="SSF103473">
    <property type="entry name" value="MFS general substrate transporter"/>
    <property type="match status" value="1"/>
</dbReference>
<dbReference type="GO" id="GO:0016020">
    <property type="term" value="C:membrane"/>
    <property type="evidence" value="ECO:0007669"/>
    <property type="project" value="UniProtKB-SubCell"/>
</dbReference>
<keyword evidence="2" id="KW-0813">Transport</keyword>
<comment type="subcellular location">
    <subcellularLocation>
        <location evidence="1">Membrane</location>
        <topology evidence="1">Multi-pass membrane protein</topology>
    </subcellularLocation>
</comment>
<keyword evidence="4 6" id="KW-1133">Transmembrane helix</keyword>
<organism evidence="9">
    <name type="scientific">Blumeria graminis f. sp. tritici 96224</name>
    <dbReference type="NCBI Taxonomy" id="1268274"/>
    <lineage>
        <taxon>Eukaryota</taxon>
        <taxon>Fungi</taxon>
        <taxon>Dikarya</taxon>
        <taxon>Ascomycota</taxon>
        <taxon>Pezizomycotina</taxon>
        <taxon>Leotiomycetes</taxon>
        <taxon>Erysiphales</taxon>
        <taxon>Erysiphaceae</taxon>
        <taxon>Blumeria</taxon>
    </lineage>
</organism>
<dbReference type="Proteomes" id="UP000053110">
    <property type="component" value="Unassembled WGS sequence"/>
</dbReference>
<dbReference type="EMBL" id="UIGY01000029">
    <property type="protein sequence ID" value="SUZ08819.1"/>
    <property type="molecule type" value="Genomic_DNA"/>
</dbReference>
<feature type="transmembrane region" description="Helical" evidence="6">
    <location>
        <begin position="93"/>
        <end position="116"/>
    </location>
</feature>
<keyword evidence="5 6" id="KW-0472">Membrane</keyword>
<feature type="transmembrane region" description="Helical" evidence="6">
    <location>
        <begin position="397"/>
        <end position="419"/>
    </location>
</feature>
<evidence type="ECO:0000313" key="8">
    <source>
        <dbReference type="EMBL" id="EPQ66263.1"/>
    </source>
</evidence>
<dbReference type="InterPro" id="IPR011701">
    <property type="entry name" value="MFS"/>
</dbReference>
<evidence type="ECO:0000256" key="2">
    <source>
        <dbReference type="ARBA" id="ARBA00022448"/>
    </source>
</evidence>
<dbReference type="PANTHER" id="PTHR23504:SF15">
    <property type="entry name" value="MAJOR FACILITATOR SUPERFAMILY (MFS) PROFILE DOMAIN-CONTAINING PROTEIN"/>
    <property type="match status" value="1"/>
</dbReference>
<dbReference type="InterPro" id="IPR036259">
    <property type="entry name" value="MFS_trans_sf"/>
</dbReference>
<feature type="transmembrane region" description="Helical" evidence="6">
    <location>
        <begin position="154"/>
        <end position="175"/>
    </location>
</feature>
<dbReference type="GO" id="GO:0022857">
    <property type="term" value="F:transmembrane transporter activity"/>
    <property type="evidence" value="ECO:0007669"/>
    <property type="project" value="InterPro"/>
</dbReference>
<evidence type="ECO:0000313" key="10">
    <source>
        <dbReference type="Proteomes" id="UP000053110"/>
    </source>
</evidence>
<evidence type="ECO:0000256" key="1">
    <source>
        <dbReference type="ARBA" id="ARBA00004141"/>
    </source>
</evidence>
<dbReference type="CDD" id="cd17330">
    <property type="entry name" value="MFS_SLC46_TetA_like"/>
    <property type="match status" value="1"/>
</dbReference>
<feature type="domain" description="Major facilitator superfamily (MFS) profile" evidence="7">
    <location>
        <begin position="21"/>
        <end position="520"/>
    </location>
</feature>
<dbReference type="Pfam" id="PF07690">
    <property type="entry name" value="MFS_1"/>
    <property type="match status" value="1"/>
</dbReference>
<feature type="transmembrane region" description="Helical" evidence="6">
    <location>
        <begin position="425"/>
        <end position="444"/>
    </location>
</feature>
<evidence type="ECO:0000313" key="9">
    <source>
        <dbReference type="EMBL" id="SUZ08819.1"/>
    </source>
</evidence>
<dbReference type="Gene3D" id="1.20.1250.20">
    <property type="entry name" value="MFS general substrate transporter like domains"/>
    <property type="match status" value="1"/>
</dbReference>
<feature type="transmembrane region" description="Helical" evidence="6">
    <location>
        <begin position="456"/>
        <end position="476"/>
    </location>
</feature>
<feature type="transmembrane region" description="Helical" evidence="6">
    <location>
        <begin position="313"/>
        <end position="334"/>
    </location>
</feature>
<keyword evidence="3 6" id="KW-0812">Transmembrane</keyword>
<dbReference type="OrthoDB" id="10262656at2759"/>
<dbReference type="HOGENOM" id="CLU_001265_54_5_1"/>
<reference evidence="8" key="2">
    <citation type="submission" date="2013-01" db="EMBL/GenBank/DDBJ databases">
        <title>The wheat powdery mildew genome reveals unique evolution of an obligate biotroph.</title>
        <authorList>
            <person name="Oberhaensli S."/>
            <person name="Wicker T."/>
            <person name="Keller B."/>
        </authorList>
    </citation>
    <scope>NUCLEOTIDE SEQUENCE</scope>
    <source>
        <strain evidence="8">96224</strain>
    </source>
</reference>
<evidence type="ECO:0000256" key="3">
    <source>
        <dbReference type="ARBA" id="ARBA00022692"/>
    </source>
</evidence>
<feature type="transmembrane region" description="Helical" evidence="6">
    <location>
        <begin position="24"/>
        <end position="47"/>
    </location>
</feature>
<proteinExistence type="predicted"/>
<gene>
    <name evidence="8" type="ORF">BGT96224_3159</name>
    <name evidence="9" type="ORF">BGT96224V2_LOCUS1978</name>
</gene>
<evidence type="ECO:0000256" key="5">
    <source>
        <dbReference type="ARBA" id="ARBA00023136"/>
    </source>
</evidence>
<reference evidence="10" key="1">
    <citation type="journal article" date="2013" name="Nat. Genet.">
        <title>The wheat powdery mildew genome shows the unique evolution of an obligate biotroph.</title>
        <authorList>
            <person name="Wicker T."/>
            <person name="Oberhaensli S."/>
            <person name="Parlange F."/>
            <person name="Buchmann J.P."/>
            <person name="Shatalina M."/>
            <person name="Roffler S."/>
            <person name="Ben-David R."/>
            <person name="Dolezel J."/>
            <person name="Simkova H."/>
            <person name="Schulze-Lefert P."/>
            <person name="Spanu P.D."/>
            <person name="Bruggmann R."/>
            <person name="Amselem J."/>
            <person name="Quesneville H."/>
            <person name="Ver Loren van Themaat E."/>
            <person name="Paape T."/>
            <person name="Shimizu K.K."/>
            <person name="Keller B."/>
        </authorList>
    </citation>
    <scope>NUCLEOTIDE SEQUENCE [LARGE SCALE GENOMIC DNA]</scope>
    <source>
        <strain evidence="10">96224</strain>
    </source>
</reference>
<evidence type="ECO:0000259" key="7">
    <source>
        <dbReference type="PROSITE" id="PS50850"/>
    </source>
</evidence>
<reference evidence="9" key="3">
    <citation type="submission" date="2018-07" db="EMBL/GenBank/DDBJ databases">
        <authorList>
            <person name="Quirk P.G."/>
            <person name="Krulwich T.A."/>
        </authorList>
    </citation>
    <scope>NUCLEOTIDE SEQUENCE</scope>
    <source>
        <strain evidence="9">96224</strain>
    </source>
</reference>
<evidence type="ECO:0000256" key="6">
    <source>
        <dbReference type="SAM" id="Phobius"/>
    </source>
</evidence>
<feature type="transmembrane region" description="Helical" evidence="6">
    <location>
        <begin position="496"/>
        <end position="516"/>
    </location>
</feature>
<sequence>MSEALAAREPLRVLTPFPTKQMTILALCRICEPIAFMSIFPYVYYMIQDFGVTKHPSEISIYAGMVTSAFALAEFSSGLAWGRLSDRIGRKPVLLAGLSGTALSMLSFGFATSLPVALMSRALGGLLNGNIGVLQTTVAELVPEKEHQPRAFSLMPFVWCLGSILGPILGGALARPAISYPAIFASESLWGRYPYLLPNLVCTIIITFGVIFGVLYLEETHADKKHLHDPGLAAGRWIITKFPQWDYNASCITSEKDDDVQETTGLLNAEQPSNYCATMNELAPLPIISPVSQIDNPLPTSKPAASKAFTNQIILNIIGYGILAYHTIAIDSMLPTVFSTPTPHDTSSWRLPFKFVTGYGLSTKEIGIILSVQGIFSMFATLCLFPSIVRFMGVLRLFRTVAFIYPALYFLVPYFTLLPPEYSKLGIYVLVIWKCTLSTMAYPSNAIMLTNSTPSFLTLGMINGVAASTASLSRAFSPTLSGLLISTGEKLGYSGLPWWCNTVISIIGAVLALFMVKNDNRPDVNEKSDEELERRINQIVLASRSIEDEL</sequence>
<name>A0A061HJX7_BLUGR</name>
<accession>A0A061HJX7</accession>
<dbReference type="PANTHER" id="PTHR23504">
    <property type="entry name" value="MAJOR FACILITATOR SUPERFAMILY DOMAIN-CONTAINING PROTEIN 10"/>
    <property type="match status" value="1"/>
</dbReference>
<feature type="transmembrane region" description="Helical" evidence="6">
    <location>
        <begin position="195"/>
        <end position="217"/>
    </location>
</feature>